<evidence type="ECO:0000259" key="15">
    <source>
        <dbReference type="Pfam" id="PF02803"/>
    </source>
</evidence>
<sequence>MDAPVVYIVGAARTPIDWNRQITISETNQLDGPLSGVTAPELGAAAIKGAVERSRVPPQMASHVYMGQALQAGAGQSPSKQAAILAGLSETIEATTVNKTCAAGLKAVTLAAQEILLGYGSVLVAGGMESMSNVPLYAKRNCAVNEEELLNGVTKDGLENPYDGLSMGACADILAARFRISRKSQDEYAVTAFQRASQAMEMELFDDEIIPVTCQSEKSARVSTDDIRGEAIFRCLSTLPAPFSASGTATVGNSCSTADGASAVVLTNARVACEYCRDNKMLARIVAFADAAAKPIEFAIAPAKAVEVALERAQLKVDQISFWEINEAFASVVQITEQLLGLEANKVNVSGGGIALGHPLGSSGCRILVSLLHQLMPGQYGVAAICNGGGGATAMVVQRLEAGNLADPVGS</sequence>
<feature type="active site" description="Acyl-thioester intermediate" evidence="12">
    <location>
        <position position="101"/>
    </location>
</feature>
<keyword evidence="7" id="KW-0479">Metal-binding</keyword>
<dbReference type="GO" id="GO:0005739">
    <property type="term" value="C:mitochondrion"/>
    <property type="evidence" value="ECO:0007669"/>
    <property type="project" value="UniProtKB-SubCell"/>
</dbReference>
<feature type="domain" description="Thiolase C-terminal" evidence="15">
    <location>
        <begin position="280"/>
        <end position="399"/>
    </location>
</feature>
<evidence type="ECO:0000259" key="14">
    <source>
        <dbReference type="Pfam" id="PF00108"/>
    </source>
</evidence>
<comment type="similarity">
    <text evidence="3 13">Belongs to the thiolase-like superfamily. Thiolase family.</text>
</comment>
<dbReference type="SUPFAM" id="SSF53901">
    <property type="entry name" value="Thiolase-like"/>
    <property type="match status" value="2"/>
</dbReference>
<comment type="subcellular location">
    <subcellularLocation>
        <location evidence="2">Mitochondrion</location>
    </subcellularLocation>
</comment>
<dbReference type="EC" id="2.3.1.9" evidence="5"/>
<evidence type="ECO:0000256" key="13">
    <source>
        <dbReference type="RuleBase" id="RU003557"/>
    </source>
</evidence>
<dbReference type="PIRSF" id="PIRSF000429">
    <property type="entry name" value="Ac-CoA_Ac_transf"/>
    <property type="match status" value="1"/>
</dbReference>
<dbReference type="CDD" id="cd00751">
    <property type="entry name" value="thiolase"/>
    <property type="match status" value="1"/>
</dbReference>
<evidence type="ECO:0000256" key="6">
    <source>
        <dbReference type="ARBA" id="ARBA00022679"/>
    </source>
</evidence>
<dbReference type="PROSITE" id="PS00099">
    <property type="entry name" value="THIOLASE_3"/>
    <property type="match status" value="1"/>
</dbReference>
<feature type="active site" description="Proton acceptor" evidence="12">
    <location>
        <position position="358"/>
    </location>
</feature>
<keyword evidence="17" id="KW-1185">Reference proteome</keyword>
<keyword evidence="11 13" id="KW-0012">Acyltransferase</keyword>
<feature type="domain" description="Thiolase N-terminal" evidence="14">
    <location>
        <begin position="6"/>
        <end position="268"/>
    </location>
</feature>
<keyword evidence="9" id="KW-0630">Potassium</keyword>
<keyword evidence="8" id="KW-0809">Transit peptide</keyword>
<evidence type="ECO:0000256" key="8">
    <source>
        <dbReference type="ARBA" id="ARBA00022946"/>
    </source>
</evidence>
<evidence type="ECO:0000256" key="12">
    <source>
        <dbReference type="PIRSR" id="PIRSR000429-1"/>
    </source>
</evidence>
<protein>
    <recommendedName>
        <fullName evidence="5">acetyl-CoA C-acetyltransferase</fullName>
        <ecNumber evidence="5">2.3.1.9</ecNumber>
    </recommendedName>
</protein>
<comment type="caution">
    <text evidence="16">The sequence shown here is derived from an EMBL/GenBank/DDBJ whole genome shotgun (WGS) entry which is preliminary data.</text>
</comment>
<evidence type="ECO:0000256" key="2">
    <source>
        <dbReference type="ARBA" id="ARBA00004173"/>
    </source>
</evidence>
<name>A0A367LHU3_9HYPO</name>
<dbReference type="Pfam" id="PF02803">
    <property type="entry name" value="Thiolase_C"/>
    <property type="match status" value="1"/>
</dbReference>
<proteinExistence type="inferred from homology"/>
<dbReference type="Proteomes" id="UP000253664">
    <property type="component" value="Unassembled WGS sequence"/>
</dbReference>
<comment type="subunit">
    <text evidence="4">Homotetramer.</text>
</comment>
<dbReference type="AlphaFoldDB" id="A0A367LHU3"/>
<feature type="active site" description="Proton acceptor" evidence="12">
    <location>
        <position position="386"/>
    </location>
</feature>
<dbReference type="InterPro" id="IPR020610">
    <property type="entry name" value="Thiolase_AS"/>
</dbReference>
<dbReference type="EMBL" id="LKCN02000005">
    <property type="protein sequence ID" value="RCI13980.1"/>
    <property type="molecule type" value="Genomic_DNA"/>
</dbReference>
<evidence type="ECO:0000256" key="10">
    <source>
        <dbReference type="ARBA" id="ARBA00023128"/>
    </source>
</evidence>
<dbReference type="PANTHER" id="PTHR18919:SF156">
    <property type="entry name" value="ACETYL-COA ACETYLTRANSFERASE, MITOCHONDRIAL"/>
    <property type="match status" value="1"/>
</dbReference>
<dbReference type="GO" id="GO:0003985">
    <property type="term" value="F:acetyl-CoA C-acetyltransferase activity"/>
    <property type="evidence" value="ECO:0007669"/>
    <property type="project" value="UniProtKB-EC"/>
</dbReference>
<evidence type="ECO:0000256" key="1">
    <source>
        <dbReference type="ARBA" id="ARBA00001958"/>
    </source>
</evidence>
<gene>
    <name evidence="16" type="ORF">L249_8309</name>
</gene>
<dbReference type="STRING" id="1330021.A0A367LHU3"/>
<dbReference type="PANTHER" id="PTHR18919">
    <property type="entry name" value="ACETYL-COA C-ACYLTRANSFERASE"/>
    <property type="match status" value="1"/>
</dbReference>
<accession>A0A367LHU3</accession>
<evidence type="ECO:0000256" key="5">
    <source>
        <dbReference type="ARBA" id="ARBA00012705"/>
    </source>
</evidence>
<evidence type="ECO:0000256" key="7">
    <source>
        <dbReference type="ARBA" id="ARBA00022723"/>
    </source>
</evidence>
<dbReference type="InterPro" id="IPR020617">
    <property type="entry name" value="Thiolase_C"/>
</dbReference>
<evidence type="ECO:0000256" key="11">
    <source>
        <dbReference type="ARBA" id="ARBA00023315"/>
    </source>
</evidence>
<dbReference type="GO" id="GO:0006635">
    <property type="term" value="P:fatty acid beta-oxidation"/>
    <property type="evidence" value="ECO:0007669"/>
    <property type="project" value="TreeGrafter"/>
</dbReference>
<dbReference type="NCBIfam" id="TIGR01930">
    <property type="entry name" value="AcCoA-C-Actrans"/>
    <property type="match status" value="1"/>
</dbReference>
<evidence type="ECO:0000256" key="4">
    <source>
        <dbReference type="ARBA" id="ARBA00011881"/>
    </source>
</evidence>
<dbReference type="InterPro" id="IPR020616">
    <property type="entry name" value="Thiolase_N"/>
</dbReference>
<dbReference type="InterPro" id="IPR020613">
    <property type="entry name" value="Thiolase_CS"/>
</dbReference>
<dbReference type="PROSITE" id="PS00737">
    <property type="entry name" value="THIOLASE_2"/>
    <property type="match status" value="1"/>
</dbReference>
<keyword evidence="6 13" id="KW-0808">Transferase</keyword>
<dbReference type="InterPro" id="IPR016039">
    <property type="entry name" value="Thiolase-like"/>
</dbReference>
<dbReference type="OrthoDB" id="5404651at2759"/>
<dbReference type="InterPro" id="IPR002155">
    <property type="entry name" value="Thiolase"/>
</dbReference>
<organism evidence="16 17">
    <name type="scientific">Ophiocordyceps polyrhachis-furcata BCC 54312</name>
    <dbReference type="NCBI Taxonomy" id="1330021"/>
    <lineage>
        <taxon>Eukaryota</taxon>
        <taxon>Fungi</taxon>
        <taxon>Dikarya</taxon>
        <taxon>Ascomycota</taxon>
        <taxon>Pezizomycotina</taxon>
        <taxon>Sordariomycetes</taxon>
        <taxon>Hypocreomycetidae</taxon>
        <taxon>Hypocreales</taxon>
        <taxon>Ophiocordycipitaceae</taxon>
        <taxon>Ophiocordyceps</taxon>
    </lineage>
</organism>
<dbReference type="Pfam" id="PF00108">
    <property type="entry name" value="Thiolase_N"/>
    <property type="match status" value="1"/>
</dbReference>
<evidence type="ECO:0000313" key="16">
    <source>
        <dbReference type="EMBL" id="RCI13980.1"/>
    </source>
</evidence>
<evidence type="ECO:0000256" key="3">
    <source>
        <dbReference type="ARBA" id="ARBA00010982"/>
    </source>
</evidence>
<keyword evidence="10" id="KW-0496">Mitochondrion</keyword>
<comment type="cofactor">
    <cofactor evidence="1">
        <name>K(+)</name>
        <dbReference type="ChEBI" id="CHEBI:29103"/>
    </cofactor>
</comment>
<dbReference type="Gene3D" id="3.40.47.10">
    <property type="match status" value="1"/>
</dbReference>
<dbReference type="GO" id="GO:0046872">
    <property type="term" value="F:metal ion binding"/>
    <property type="evidence" value="ECO:0007669"/>
    <property type="project" value="UniProtKB-KW"/>
</dbReference>
<evidence type="ECO:0000256" key="9">
    <source>
        <dbReference type="ARBA" id="ARBA00022958"/>
    </source>
</evidence>
<reference evidence="16 17" key="1">
    <citation type="journal article" date="2015" name="BMC Genomics">
        <title>Insights from the genome of Ophiocordyceps polyrhachis-furcata to pathogenicity and host specificity in insect fungi.</title>
        <authorList>
            <person name="Wichadakul D."/>
            <person name="Kobmoo N."/>
            <person name="Ingsriswang S."/>
            <person name="Tangphatsornruang S."/>
            <person name="Chantasingh D."/>
            <person name="Luangsa-ard J.J."/>
            <person name="Eurwilaichitr L."/>
        </authorList>
    </citation>
    <scope>NUCLEOTIDE SEQUENCE [LARGE SCALE GENOMIC DNA]</scope>
    <source>
        <strain evidence="16 17">BCC 54312</strain>
    </source>
</reference>
<evidence type="ECO:0000313" key="17">
    <source>
        <dbReference type="Proteomes" id="UP000253664"/>
    </source>
</evidence>